<comment type="catalytic activity">
    <reaction evidence="7">
        <text>a UDP-3-O-[(3R)-3-hydroxyacyl]-alpha-D-glucosamine + a (3R)-hydroxyacyl-[ACP] = a UDP-2-N,3-O-bis[(3R)-3-hydroxyacyl]-alpha-D-glucosamine + holo-[ACP] + H(+)</text>
        <dbReference type="Rhea" id="RHEA:53836"/>
        <dbReference type="Rhea" id="RHEA-COMP:9685"/>
        <dbReference type="Rhea" id="RHEA-COMP:9945"/>
        <dbReference type="ChEBI" id="CHEBI:15378"/>
        <dbReference type="ChEBI" id="CHEBI:64479"/>
        <dbReference type="ChEBI" id="CHEBI:78827"/>
        <dbReference type="ChEBI" id="CHEBI:137740"/>
        <dbReference type="ChEBI" id="CHEBI:137748"/>
        <dbReference type="EC" id="2.3.1.191"/>
    </reaction>
</comment>
<dbReference type="InterPro" id="IPR011004">
    <property type="entry name" value="Trimer_LpxA-like_sf"/>
</dbReference>
<sequence>MAWTLAQIADQFDLTLRGDGSVSINGLANLAEAKSDQLAFLFSPAYARYLTETEAAAVVLRPDQADLCASPVLLSDNPRLAWANVATLFDRTPEPDGLVHSSAIVDPSAKIGDDVTLGPNVVVAADVIVGDRVHIGAGAVLGEGVVIGEDTWIGPNATLYHHVDVGARCKLHAGVIIGADGFGYEPGPTGLVPIPQIYGVRIGNDVDLGAGTTVDRGALNDTEIGDGSKLDNQVQVGHGTRIGSQTAISGCTAIAGTTRIGSFCLIGGAVGIIDNIEICDRVEITAMTLVSQSITESGRYSSGTGLMPSNRWRRAVAGIRRIDGLLKRVRRLESDVGGKGEDGLGTGKGD</sequence>
<dbReference type="Gene3D" id="3.40.1390.10">
    <property type="entry name" value="MurE/MurF, N-terminal domain"/>
    <property type="match status" value="1"/>
</dbReference>
<gene>
    <name evidence="7 9" type="primary">lpxD</name>
    <name evidence="9" type="ORF">CNE99_02010</name>
</gene>
<keyword evidence="1 7" id="KW-0444">Lipid biosynthesis</keyword>
<dbReference type="Pfam" id="PF14602">
    <property type="entry name" value="Hexapep_2"/>
    <property type="match status" value="1"/>
</dbReference>
<keyword evidence="6 7" id="KW-0012">Acyltransferase</keyword>
<dbReference type="SUPFAM" id="SSF51161">
    <property type="entry name" value="Trimeric LpxA-like enzymes"/>
    <property type="match status" value="1"/>
</dbReference>
<feature type="active site" description="Proton acceptor" evidence="7">
    <location>
        <position position="238"/>
    </location>
</feature>
<dbReference type="AlphaFoldDB" id="A0A2A5WYI3"/>
<evidence type="ECO:0000313" key="10">
    <source>
        <dbReference type="Proteomes" id="UP000219327"/>
    </source>
</evidence>
<organism evidence="9 10">
    <name type="scientific">OM182 bacterium MED-G24</name>
    <dbReference type="NCBI Taxonomy" id="1986255"/>
    <lineage>
        <taxon>Bacteria</taxon>
        <taxon>Pseudomonadati</taxon>
        <taxon>Pseudomonadota</taxon>
        <taxon>Gammaproteobacteria</taxon>
        <taxon>OMG group</taxon>
        <taxon>OM182 clade</taxon>
    </lineage>
</organism>
<dbReference type="InterPro" id="IPR001451">
    <property type="entry name" value="Hexapep"/>
</dbReference>
<keyword evidence="5 7" id="KW-0443">Lipid metabolism</keyword>
<evidence type="ECO:0000313" key="9">
    <source>
        <dbReference type="EMBL" id="PDH41287.1"/>
    </source>
</evidence>
<feature type="domain" description="UDP-3-O-[3-hydroxymyristoyl] glucosamine N-acyltransferase non-repeat region" evidence="8">
    <location>
        <begin position="22"/>
        <end position="88"/>
    </location>
</feature>
<accession>A0A2A5WYI3</accession>
<dbReference type="Proteomes" id="UP000219327">
    <property type="component" value="Unassembled WGS sequence"/>
</dbReference>
<protein>
    <recommendedName>
        <fullName evidence="7">UDP-3-O-acylglucosamine N-acyltransferase</fullName>
        <ecNumber evidence="7">2.3.1.191</ecNumber>
    </recommendedName>
</protein>
<dbReference type="NCBIfam" id="TIGR01853">
    <property type="entry name" value="lipid_A_lpxD"/>
    <property type="match status" value="1"/>
</dbReference>
<dbReference type="PANTHER" id="PTHR43378:SF2">
    <property type="entry name" value="UDP-3-O-ACYLGLUCOSAMINE N-ACYLTRANSFERASE 1, MITOCHONDRIAL-RELATED"/>
    <property type="match status" value="1"/>
</dbReference>
<dbReference type="HAMAP" id="MF_00523">
    <property type="entry name" value="LpxD"/>
    <property type="match status" value="1"/>
</dbReference>
<dbReference type="Gene3D" id="2.160.10.10">
    <property type="entry name" value="Hexapeptide repeat proteins"/>
    <property type="match status" value="1"/>
</dbReference>
<keyword evidence="3 7" id="KW-0808">Transferase</keyword>
<comment type="subunit">
    <text evidence="7">Homotrimer.</text>
</comment>
<dbReference type="GO" id="GO:0016410">
    <property type="term" value="F:N-acyltransferase activity"/>
    <property type="evidence" value="ECO:0007669"/>
    <property type="project" value="InterPro"/>
</dbReference>
<name>A0A2A5WYI3_9GAMM</name>
<dbReference type="EMBL" id="NTKD01000005">
    <property type="protein sequence ID" value="PDH41287.1"/>
    <property type="molecule type" value="Genomic_DNA"/>
</dbReference>
<dbReference type="Pfam" id="PF00132">
    <property type="entry name" value="Hexapep"/>
    <property type="match status" value="2"/>
</dbReference>
<evidence type="ECO:0000256" key="3">
    <source>
        <dbReference type="ARBA" id="ARBA00022679"/>
    </source>
</evidence>
<dbReference type="InterPro" id="IPR007691">
    <property type="entry name" value="LpxD"/>
</dbReference>
<reference evidence="9 10" key="1">
    <citation type="submission" date="2017-08" db="EMBL/GenBank/DDBJ databases">
        <title>Fine stratification of microbial communities through a metagenomic profile of the photic zone.</title>
        <authorList>
            <person name="Haro-Moreno J.M."/>
            <person name="Lopez-Perez M."/>
            <person name="De La Torre J."/>
            <person name="Picazo A."/>
            <person name="Camacho A."/>
            <person name="Rodriguez-Valera F."/>
        </authorList>
    </citation>
    <scope>NUCLEOTIDE SEQUENCE [LARGE SCALE GENOMIC DNA]</scope>
    <source>
        <strain evidence="9">MED-G24</strain>
    </source>
</reference>
<comment type="caution">
    <text evidence="9">The sequence shown here is derived from an EMBL/GenBank/DDBJ whole genome shotgun (WGS) entry which is preliminary data.</text>
</comment>
<dbReference type="GO" id="GO:0016020">
    <property type="term" value="C:membrane"/>
    <property type="evidence" value="ECO:0007669"/>
    <property type="project" value="GOC"/>
</dbReference>
<evidence type="ECO:0000256" key="2">
    <source>
        <dbReference type="ARBA" id="ARBA00022556"/>
    </source>
</evidence>
<dbReference type="InterPro" id="IPR020573">
    <property type="entry name" value="UDP_GlcNAc_AcTrfase_non-rep"/>
</dbReference>
<dbReference type="PROSITE" id="PS00101">
    <property type="entry name" value="HEXAPEP_TRANSFERASES"/>
    <property type="match status" value="1"/>
</dbReference>
<evidence type="ECO:0000256" key="7">
    <source>
        <dbReference type="HAMAP-Rule" id="MF_00523"/>
    </source>
</evidence>
<proteinExistence type="inferred from homology"/>
<dbReference type="GO" id="GO:0103118">
    <property type="term" value="F:UDP-3-O-[(3R)-3-hydroxyacyl]-glucosamine N-acyltransferase activity"/>
    <property type="evidence" value="ECO:0007669"/>
    <property type="project" value="UniProtKB-EC"/>
</dbReference>
<comment type="similarity">
    <text evidence="7">Belongs to the transferase hexapeptide repeat family. LpxD subfamily.</text>
</comment>
<keyword evidence="4 7" id="KW-0677">Repeat</keyword>
<dbReference type="GO" id="GO:0009245">
    <property type="term" value="P:lipid A biosynthetic process"/>
    <property type="evidence" value="ECO:0007669"/>
    <property type="project" value="UniProtKB-UniRule"/>
</dbReference>
<evidence type="ECO:0000256" key="1">
    <source>
        <dbReference type="ARBA" id="ARBA00022516"/>
    </source>
</evidence>
<keyword evidence="2 7" id="KW-0441">Lipid A biosynthesis</keyword>
<dbReference type="UniPathway" id="UPA00973"/>
<dbReference type="EC" id="2.3.1.191" evidence="7"/>
<dbReference type="Pfam" id="PF04613">
    <property type="entry name" value="LpxD"/>
    <property type="match status" value="1"/>
</dbReference>
<dbReference type="CDD" id="cd03352">
    <property type="entry name" value="LbH_LpxD"/>
    <property type="match status" value="1"/>
</dbReference>
<dbReference type="PANTHER" id="PTHR43378">
    <property type="entry name" value="UDP-3-O-ACYLGLUCOSAMINE N-ACYLTRANSFERASE"/>
    <property type="match status" value="1"/>
</dbReference>
<evidence type="ECO:0000256" key="6">
    <source>
        <dbReference type="ARBA" id="ARBA00023315"/>
    </source>
</evidence>
<dbReference type="InterPro" id="IPR018357">
    <property type="entry name" value="Hexapep_transf_CS"/>
</dbReference>
<evidence type="ECO:0000259" key="8">
    <source>
        <dbReference type="Pfam" id="PF04613"/>
    </source>
</evidence>
<evidence type="ECO:0000256" key="5">
    <source>
        <dbReference type="ARBA" id="ARBA00023098"/>
    </source>
</evidence>
<comment type="function">
    <text evidence="7">Catalyzes the N-acylation of UDP-3-O-acylglucosamine using 3-hydroxyacyl-ACP as the acyl donor. Is involved in the biosynthesis of lipid A, a phosphorylated glycolipid that anchors the lipopolysaccharide to the outer membrane of the cell.</text>
</comment>
<comment type="pathway">
    <text evidence="7">Bacterial outer membrane biogenesis; LPS lipid A biosynthesis.</text>
</comment>
<evidence type="ECO:0000256" key="4">
    <source>
        <dbReference type="ARBA" id="ARBA00022737"/>
    </source>
</evidence>
<dbReference type="NCBIfam" id="NF002060">
    <property type="entry name" value="PRK00892.1"/>
    <property type="match status" value="1"/>
</dbReference>